<feature type="region of interest" description="Disordered" evidence="1">
    <location>
        <begin position="1542"/>
        <end position="1581"/>
    </location>
</feature>
<keyword evidence="4" id="KW-1185">Reference proteome</keyword>
<dbReference type="OrthoDB" id="6619045at2759"/>
<feature type="compositionally biased region" description="Basic and acidic residues" evidence="1">
    <location>
        <begin position="569"/>
        <end position="580"/>
    </location>
</feature>
<feature type="region of interest" description="Disordered" evidence="1">
    <location>
        <begin position="1406"/>
        <end position="1497"/>
    </location>
</feature>
<feature type="compositionally biased region" description="Basic and acidic residues" evidence="1">
    <location>
        <begin position="362"/>
        <end position="375"/>
    </location>
</feature>
<sequence length="2005" mass="217824">MSSTLGVRHQQTRWFPAPLGRLGAGPVAVEAAAGVIQGSEDRLEVSKMASRENGGEFGVAFVGEVEEDEEDEECSDVGREDREGVVRRTFRFVLPESPTDDGDGGEEDEEGCWSEERSPRVGRSVAASFVSEDDGAKPEGKEGDDAPSARRPRRPCSVVLDPIPCDLLRSLSSVGKNNSERASLRSTPPPLADCDEPPRPLPPLHPQPKARPIAVVDPSCEGPRRRLSAPAIAGGPPTPPGGAAPLMAGAPLRHRRCSCHGAGAHGARSPRPAIDPPTLPPRRHGGAWASRDVMTTSDPDVEVLVVAEEEARGGGKECREEGVREERSSVGEEEEVRRTLRKRAKRRRRRREEDEEGGRSSGEAEREIRSVERNNYRKRSCSSSTTASSSTASSTSTVFSTRRRHKHRKRRRRRVRPLESEEEAAPVTSEVSGEPCNANPTPRVNPIFVWAKQDDAATILEVLCEDYDKRNRIRLTKTANGWRAIPRTERLAAATATSSVGQPAKEAPAAESPTASNVEGPPDPSVLLRLPLATTVTPPPRRRSRGDAEKSKKESRKGAKAIPRVAASSDEKKPREDHLDSPGQPETYGGEGPGRPETNDEKSSATSVVPEGASAASKPRQVKPRDQRLVNKRVRKAPVKRAKPRKKPAVKKAPTLPTVLPDNPPVEEVSEISKENEDIPEANEEGTPKREPVKKATPRSRRKNSRVVRTNARSRARVSNARRIKAKKGNVVSSSPLKSPSKAVEEEKIGEKTEEMKKDMEEIAKEECHEQPETEEIEEMSVKEGENTECELAEEVPSEQAAEPVEENNAETLVVEGEGEEDAANGEDASDEVQESEAVSREDVEEIMDGEDAEAVVDESSTIAEGVEDEGVEEDAESHAEAVMEEENEEVEAVADNEEMNGAEMLPEENPEGEEGVEGVDGAAIEGEVEGEILEEVGNEEGTNEEEGEVEVAPEAEIEEGETTIVEEGEVLGSEEGEAQVEEGEAQVEEGEAQVEEGEAQVEEGEGEEEAHVGEEEEAEVGEAVEDEEAEDEDDEDDDEDEDEEEDDEEDEESLPKTPPPAHAASHPASLVPQAAEGEGQQEEPADLSIRKRKTDEVDEPPPFKKVRRSHVTGLLPSTRITTCPRSLLPLKEAPPPINSDPSVPAPAHSSEPYQPIAPTMNDDRVMGSKTPQKDPLDLVFPPSEESTKMEEISQKEQWKKVSSSEGSSRDNSEEKADSNSNLVENLTLEPPLKKIKVEIEEEEEPATEMMEPNVEDSHQITLKKLLSSKEASHNLGLSTSVDIVVPKPKVELAFPADVSDASKSCARSRLLELLTSPDAHKSSPSPSRSTPMQRTPSPATPTVTSRPYSHPPPAVKIEPRTEEADGGCEEGKAGLELKKLKDLLGRQSTAKLALKQVALENPAPLALKQVGNPPETTITRLPTPERQPSEPLPSQRTPPIITRADTVRVPQPSIRNNNKSKTSHQSFPHNRTASRGSSGREANASSRGDGAGSTEQDVATAAAAAALHNMLWLPYLGQLEMAVNTGNRELLASLGNAMFGPPPPISPSSQSSTSPRALSHFPTPPPPQNPPFVHGNPFLQPTSLPPSAIADYKSRVELSQTLNLWQDIMAANASSAFNSSHQDLLNQESLERNGGTNGLVVCQRQDGSVNSHLQERQSPRFPHNGRKPSPASTPLSPSHSPSADFLRYMNSGAFSGSANSMPRPQIPQNNNQFNVCYNGVHNGNPVHNSNKHSYNDQKAHPLRHPTPSQIYRNIETNSNQLQQTLSLASVSRPRKSPSTSAADSTQSKNSSRRQPLSSPRDESVKIPTSSSMSNASQRQKSGLTCRSLLNLLSNPQTDGAELIATDNMGDESTRMDQQRHGHLLAALARPSSTQSDKRAISMSRFPPMPSSMCPQVIGLDPESEYLQAARFSTPLSGVGQTLLPAGVQPMDLSGRSGGKSTKREERAAEMEAFRSQEVAATLNSASGSAHPHLWHPLFGRKPMWQIIVYFVSFVQIFYPVFYEP</sequence>
<feature type="compositionally biased region" description="Polar residues" evidence="1">
    <location>
        <begin position="1671"/>
        <end position="1682"/>
    </location>
</feature>
<feature type="compositionally biased region" description="Acidic residues" evidence="1">
    <location>
        <begin position="787"/>
        <end position="797"/>
    </location>
</feature>
<evidence type="ECO:0000256" key="2">
    <source>
        <dbReference type="SAM" id="Phobius"/>
    </source>
</evidence>
<feature type="compositionally biased region" description="Low complexity" evidence="1">
    <location>
        <begin position="526"/>
        <end position="536"/>
    </location>
</feature>
<feature type="compositionally biased region" description="Acidic residues" evidence="1">
    <location>
        <begin position="883"/>
        <end position="918"/>
    </location>
</feature>
<feature type="compositionally biased region" description="Low complexity" evidence="1">
    <location>
        <begin position="731"/>
        <end position="742"/>
    </location>
</feature>
<reference evidence="3" key="2">
    <citation type="submission" date="2017-10" db="EMBL/GenBank/DDBJ databases">
        <title>Ladona fulva Genome sequencing and assembly.</title>
        <authorList>
            <person name="Murali S."/>
            <person name="Richards S."/>
            <person name="Bandaranaike D."/>
            <person name="Bellair M."/>
            <person name="Blankenburg K."/>
            <person name="Chao H."/>
            <person name="Dinh H."/>
            <person name="Doddapaneni H."/>
            <person name="Dugan-Rocha S."/>
            <person name="Elkadiri S."/>
            <person name="Gnanaolivu R."/>
            <person name="Hernandez B."/>
            <person name="Skinner E."/>
            <person name="Javaid M."/>
            <person name="Lee S."/>
            <person name="Li M."/>
            <person name="Ming W."/>
            <person name="Munidasa M."/>
            <person name="Muniz J."/>
            <person name="Nguyen L."/>
            <person name="Hughes D."/>
            <person name="Osuji N."/>
            <person name="Pu L.-L."/>
            <person name="Puazo M."/>
            <person name="Qu C."/>
            <person name="Quiroz J."/>
            <person name="Raj R."/>
            <person name="Weissenberger G."/>
            <person name="Xin Y."/>
            <person name="Zou X."/>
            <person name="Han Y."/>
            <person name="Worley K."/>
            <person name="Muzny D."/>
            <person name="Gibbs R."/>
        </authorList>
    </citation>
    <scope>NUCLEOTIDE SEQUENCE</scope>
    <source>
        <strain evidence="3">Sampled in the wild</strain>
    </source>
</reference>
<evidence type="ECO:0000256" key="1">
    <source>
        <dbReference type="SAM" id="MobiDB-lite"/>
    </source>
</evidence>
<feature type="compositionally biased region" description="Basic and acidic residues" evidence="1">
    <location>
        <begin position="134"/>
        <end position="148"/>
    </location>
</feature>
<feature type="compositionally biased region" description="Basic and acidic residues" evidence="1">
    <location>
        <begin position="743"/>
        <end position="772"/>
    </location>
</feature>
<proteinExistence type="predicted"/>
<feature type="compositionally biased region" description="Basic residues" evidence="1">
    <location>
        <begin position="339"/>
        <end position="350"/>
    </location>
</feature>
<feature type="compositionally biased region" description="Polar residues" evidence="1">
    <location>
        <begin position="1323"/>
        <end position="1348"/>
    </location>
</feature>
<feature type="region of interest" description="Disordered" evidence="1">
    <location>
        <begin position="493"/>
        <end position="1228"/>
    </location>
</feature>
<feature type="compositionally biased region" description="Basic and acidic residues" evidence="1">
    <location>
        <begin position="1162"/>
        <end position="1177"/>
    </location>
</feature>
<name>A0A8K0P1E6_LADFU</name>
<feature type="compositionally biased region" description="Basic and acidic residues" evidence="1">
    <location>
        <begin position="1208"/>
        <end position="1218"/>
    </location>
</feature>
<protein>
    <submittedName>
        <fullName evidence="3">Uncharacterized protein</fullName>
    </submittedName>
</protein>
<feature type="compositionally biased region" description="Acidic residues" evidence="1">
    <location>
        <begin position="98"/>
        <end position="113"/>
    </location>
</feature>
<feature type="compositionally biased region" description="Acidic residues" evidence="1">
    <location>
        <begin position="843"/>
        <end position="857"/>
    </location>
</feature>
<feature type="compositionally biased region" description="Polar residues" evidence="1">
    <location>
        <begin position="1454"/>
        <end position="1478"/>
    </location>
</feature>
<feature type="region of interest" description="Disordered" evidence="1">
    <location>
        <begin position="1927"/>
        <end position="1946"/>
    </location>
</feature>
<feature type="compositionally biased region" description="Basic and acidic residues" evidence="1">
    <location>
        <begin position="1186"/>
        <end position="1200"/>
    </location>
</feature>
<dbReference type="EMBL" id="KZ308431">
    <property type="protein sequence ID" value="KAG8229477.1"/>
    <property type="molecule type" value="Genomic_DNA"/>
</dbReference>
<accession>A0A8K0P1E6</accession>
<keyword evidence="2" id="KW-0472">Membrane</keyword>
<gene>
    <name evidence="3" type="ORF">J437_LFUL010358</name>
</gene>
<keyword evidence="2" id="KW-0812">Transmembrane</keyword>
<reference evidence="3" key="1">
    <citation type="submission" date="2013-04" db="EMBL/GenBank/DDBJ databases">
        <authorList>
            <person name="Qu J."/>
            <person name="Murali S.C."/>
            <person name="Bandaranaike D."/>
            <person name="Bellair M."/>
            <person name="Blankenburg K."/>
            <person name="Chao H."/>
            <person name="Dinh H."/>
            <person name="Doddapaneni H."/>
            <person name="Downs B."/>
            <person name="Dugan-Rocha S."/>
            <person name="Elkadiri S."/>
            <person name="Gnanaolivu R.D."/>
            <person name="Hernandez B."/>
            <person name="Javaid M."/>
            <person name="Jayaseelan J.C."/>
            <person name="Lee S."/>
            <person name="Li M."/>
            <person name="Ming W."/>
            <person name="Munidasa M."/>
            <person name="Muniz J."/>
            <person name="Nguyen L."/>
            <person name="Ongeri F."/>
            <person name="Osuji N."/>
            <person name="Pu L.-L."/>
            <person name="Puazo M."/>
            <person name="Qu C."/>
            <person name="Quiroz J."/>
            <person name="Raj R."/>
            <person name="Weissenberger G."/>
            <person name="Xin Y."/>
            <person name="Zou X."/>
            <person name="Han Y."/>
            <person name="Richards S."/>
            <person name="Worley K."/>
            <person name="Muzny D."/>
            <person name="Gibbs R."/>
        </authorList>
    </citation>
    <scope>NUCLEOTIDE SEQUENCE</scope>
    <source>
        <strain evidence="3">Sampled in the wild</strain>
    </source>
</reference>
<feature type="transmembrane region" description="Helical" evidence="2">
    <location>
        <begin position="1984"/>
        <end position="2003"/>
    </location>
</feature>
<feature type="compositionally biased region" description="Basic residues" evidence="1">
    <location>
        <begin position="630"/>
        <end position="650"/>
    </location>
</feature>
<feature type="compositionally biased region" description="Acidic residues" evidence="1">
    <location>
        <begin position="866"/>
        <end position="876"/>
    </location>
</feature>
<feature type="compositionally biased region" description="Polar residues" evidence="1">
    <location>
        <begin position="1777"/>
        <end position="1798"/>
    </location>
</feature>
<evidence type="ECO:0000313" key="3">
    <source>
        <dbReference type="EMBL" id="KAG8229477.1"/>
    </source>
</evidence>
<dbReference type="Proteomes" id="UP000792457">
    <property type="component" value="Unassembled WGS sequence"/>
</dbReference>
<feature type="compositionally biased region" description="Basic and acidic residues" evidence="1">
    <location>
        <begin position="1358"/>
        <end position="1371"/>
    </location>
</feature>
<feature type="region of interest" description="Disordered" evidence="1">
    <location>
        <begin position="1768"/>
        <end position="1822"/>
    </location>
</feature>
<feature type="compositionally biased region" description="Polar residues" evidence="1">
    <location>
        <begin position="1693"/>
        <end position="1716"/>
    </location>
</feature>
<feature type="region of interest" description="Disordered" evidence="1">
    <location>
        <begin position="1650"/>
        <end position="1748"/>
    </location>
</feature>
<feature type="compositionally biased region" description="Basic and acidic residues" evidence="1">
    <location>
        <begin position="309"/>
        <end position="338"/>
    </location>
</feature>
<feature type="region of interest" description="Disordered" evidence="1">
    <location>
        <begin position="90"/>
        <end position="441"/>
    </location>
</feature>
<evidence type="ECO:0000313" key="4">
    <source>
        <dbReference type="Proteomes" id="UP000792457"/>
    </source>
</evidence>
<feature type="compositionally biased region" description="Basic residues" evidence="1">
    <location>
        <begin position="696"/>
        <end position="728"/>
    </location>
</feature>
<feature type="compositionally biased region" description="Basic residues" evidence="1">
    <location>
        <begin position="401"/>
        <end position="415"/>
    </location>
</feature>
<feature type="compositionally biased region" description="Acidic residues" evidence="1">
    <location>
        <begin position="817"/>
        <end position="835"/>
    </location>
</feature>
<feature type="compositionally biased region" description="Low complexity" evidence="1">
    <location>
        <begin position="381"/>
        <end position="400"/>
    </location>
</feature>
<feature type="region of interest" description="Disordered" evidence="1">
    <location>
        <begin position="1313"/>
        <end position="1371"/>
    </location>
</feature>
<keyword evidence="2" id="KW-1133">Transmembrane helix</keyword>
<feature type="compositionally biased region" description="Acidic residues" evidence="1">
    <location>
        <begin position="927"/>
        <end position="1053"/>
    </location>
</feature>
<feature type="compositionally biased region" description="Low complexity" evidence="1">
    <location>
        <begin position="1063"/>
        <end position="1079"/>
    </location>
</feature>
<comment type="caution">
    <text evidence="3">The sequence shown here is derived from an EMBL/GenBank/DDBJ whole genome shotgun (WGS) entry which is preliminary data.</text>
</comment>
<feature type="compositionally biased region" description="Polar residues" evidence="1">
    <location>
        <begin position="1807"/>
        <end position="1822"/>
    </location>
</feature>
<organism evidence="3 4">
    <name type="scientific">Ladona fulva</name>
    <name type="common">Scarce chaser dragonfly</name>
    <name type="synonym">Libellula fulva</name>
    <dbReference type="NCBI Taxonomy" id="123851"/>
    <lineage>
        <taxon>Eukaryota</taxon>
        <taxon>Metazoa</taxon>
        <taxon>Ecdysozoa</taxon>
        <taxon>Arthropoda</taxon>
        <taxon>Hexapoda</taxon>
        <taxon>Insecta</taxon>
        <taxon>Pterygota</taxon>
        <taxon>Palaeoptera</taxon>
        <taxon>Odonata</taxon>
        <taxon>Epiprocta</taxon>
        <taxon>Anisoptera</taxon>
        <taxon>Libelluloidea</taxon>
        <taxon>Libellulidae</taxon>
        <taxon>Ladona</taxon>
    </lineage>
</organism>